<dbReference type="InterPro" id="IPR025662">
    <property type="entry name" value="Sigma_54_int_dom_ATP-bd_1"/>
</dbReference>
<dbReference type="Gene3D" id="1.10.10.60">
    <property type="entry name" value="Homeodomain-like"/>
    <property type="match status" value="1"/>
</dbReference>
<keyword evidence="1" id="KW-0547">Nucleotide-binding</keyword>
<feature type="domain" description="Sigma-54 factor interaction" evidence="7">
    <location>
        <begin position="752"/>
        <end position="981"/>
    </location>
</feature>
<dbReference type="InterPro" id="IPR025943">
    <property type="entry name" value="Sigma_54_int_dom_ATP-bd_2"/>
</dbReference>
<dbReference type="Gene3D" id="3.30.450.40">
    <property type="match status" value="1"/>
</dbReference>
<evidence type="ECO:0000256" key="3">
    <source>
        <dbReference type="ARBA" id="ARBA00023015"/>
    </source>
</evidence>
<evidence type="ECO:0000256" key="2">
    <source>
        <dbReference type="ARBA" id="ARBA00022840"/>
    </source>
</evidence>
<dbReference type="Pfam" id="PF00158">
    <property type="entry name" value="Sigma54_activat"/>
    <property type="match status" value="1"/>
</dbReference>
<dbReference type="InterPro" id="IPR002078">
    <property type="entry name" value="Sigma_54_int"/>
</dbReference>
<dbReference type="SMART" id="SM00065">
    <property type="entry name" value="GAF"/>
    <property type="match status" value="1"/>
</dbReference>
<dbReference type="PROSITE" id="PS00676">
    <property type="entry name" value="SIGMA54_INTERACT_2"/>
    <property type="match status" value="1"/>
</dbReference>
<dbReference type="Pfam" id="PF01590">
    <property type="entry name" value="GAF"/>
    <property type="match status" value="1"/>
</dbReference>
<dbReference type="Pfam" id="PF25601">
    <property type="entry name" value="AAA_lid_14"/>
    <property type="match status" value="1"/>
</dbReference>
<dbReference type="Gene3D" id="3.40.50.300">
    <property type="entry name" value="P-loop containing nucleotide triphosphate hydrolases"/>
    <property type="match status" value="1"/>
</dbReference>
<dbReference type="SMART" id="SM00382">
    <property type="entry name" value="AAA"/>
    <property type="match status" value="1"/>
</dbReference>
<dbReference type="InterPro" id="IPR011990">
    <property type="entry name" value="TPR-like_helical_dom_sf"/>
</dbReference>
<evidence type="ECO:0000256" key="6">
    <source>
        <dbReference type="ARBA" id="ARBA00023163"/>
    </source>
</evidence>
<dbReference type="PANTHER" id="PTHR32071:SF117">
    <property type="entry name" value="PTS-DEPENDENT DIHYDROXYACETONE KINASE OPERON REGULATORY PROTEIN-RELATED"/>
    <property type="match status" value="1"/>
</dbReference>
<dbReference type="InterPro" id="IPR003593">
    <property type="entry name" value="AAA+_ATPase"/>
</dbReference>
<dbReference type="InterPro" id="IPR058031">
    <property type="entry name" value="AAA_lid_NorR"/>
</dbReference>
<dbReference type="InterPro" id="IPR025944">
    <property type="entry name" value="Sigma_54_int_dom_CS"/>
</dbReference>
<accession>A0A7C4ARX2</accession>
<evidence type="ECO:0000256" key="4">
    <source>
        <dbReference type="ARBA" id="ARBA00023125"/>
    </source>
</evidence>
<sequence length="1064" mass="120411">MHKSLTETAANDTLNAQEDTAVHTTSLYHATDDYQRVLILCSLFEGDVSIDWLTELMIGKKPSAILAQLERGVKDAWLVQRKPGCYAFQDAKKRQKWRRSLAPDEEMQLHGKIADILMRELPDDDSKAKVLAHHLLHITNDTSRCRYLSAAGDRHLAAFRTEEALQCYRKVLDDLSQQTGQEADHLFAATAVKYSKISTGRHETEKVLALLRSALSRAQKWNLLGFQSILHMHLAKNEWLKSQYSYALKHFEEGWAIAKELNDPKILRAATTFSTFFLFWQGRFKEAVQTYEKSVPDIEKYPAGGFPLLAVITVGYCYAQIGQITQGLGMLDAIRTQCLQKGNLYLSAYTAGNIGNVLLDIGRIDEAIDFIEMSAQEAQQVHNDWVWITGKISLAYANYLKGNKEKSLAYLHEFLEQSRKVQVTVYLYPYLMELCLAMEQGRLPATEGLSLDQEIQTVTRGENIFLKGVGYRFQAILSEMRGAPSEKVRKLYEKSIQVLEECGSQVELAKSRFWLARHCVAIGQEQSARQVMAVATKALAGYQESLIPDDLLALVKERPASESLLREILDLGQQVVTIRDYRDLIQHVLSTVNRLTGAERGAIFRIQEDGQSPKLSLMATKNLTPDQIAQETFSSSMNMIHEVARTGKGQILAIDDAETYGQNSVNLIRSRICVPMRLRDKIFGVLYHDNRLLSSAFKESDLALLSYFAALAAFALDNARAYEEIQRLNSKLSEENLYYKEENLQTLHFDDIVGESPAIKKVLSQIDQVAATDATVLIVGETGVGKELVARAIHRNSMRKDKPFIRVHCSALPESLIPSELFGHEKGAFTGANRRRLGRFELADGGTLFLDEIGDISLDIQVSLLRVLQTREFERVGGSETLSSDFRLVVATNRDLEQRIRANKFRADLYYRLAVFPIYVPPLRDRREDIPILAHYFLKIYSNKMGKEFPRIPQGEMEKLVNYHWPGNVRELENVIERGTILSNGQHFRVPELGAEIPEGLARDGVTTLRENERRHILWALEKTGWKVRGKGGAAELLDLPASTLAFRMKKLGIQRTKRYAHPE</sequence>
<dbReference type="SUPFAM" id="SSF52540">
    <property type="entry name" value="P-loop containing nucleoside triphosphate hydrolases"/>
    <property type="match status" value="1"/>
</dbReference>
<evidence type="ECO:0000259" key="7">
    <source>
        <dbReference type="PROSITE" id="PS50045"/>
    </source>
</evidence>
<dbReference type="InterPro" id="IPR009057">
    <property type="entry name" value="Homeodomain-like_sf"/>
</dbReference>
<dbReference type="CDD" id="cd00009">
    <property type="entry name" value="AAA"/>
    <property type="match status" value="1"/>
</dbReference>
<evidence type="ECO:0000256" key="1">
    <source>
        <dbReference type="ARBA" id="ARBA00022741"/>
    </source>
</evidence>
<dbReference type="SUPFAM" id="SSF55781">
    <property type="entry name" value="GAF domain-like"/>
    <property type="match status" value="1"/>
</dbReference>
<keyword evidence="2" id="KW-0067">ATP-binding</keyword>
<gene>
    <name evidence="8" type="ORF">ENV54_07665</name>
</gene>
<keyword evidence="5" id="KW-0010">Activator</keyword>
<reference evidence="8" key="1">
    <citation type="journal article" date="2020" name="mSystems">
        <title>Genome- and Community-Level Interaction Insights into Carbon Utilization and Element Cycling Functions of Hydrothermarchaeota in Hydrothermal Sediment.</title>
        <authorList>
            <person name="Zhou Z."/>
            <person name="Liu Y."/>
            <person name="Xu W."/>
            <person name="Pan J."/>
            <person name="Luo Z.H."/>
            <person name="Li M."/>
        </authorList>
    </citation>
    <scope>NUCLEOTIDE SEQUENCE [LARGE SCALE GENOMIC DNA]</scope>
    <source>
        <strain evidence="8">SpSt-769</strain>
    </source>
</reference>
<dbReference type="AlphaFoldDB" id="A0A7C4ARX2"/>
<dbReference type="EMBL" id="DTGT01000239">
    <property type="protein sequence ID" value="HGH61158.1"/>
    <property type="molecule type" value="Genomic_DNA"/>
</dbReference>
<dbReference type="Gene3D" id="1.10.8.60">
    <property type="match status" value="1"/>
</dbReference>
<evidence type="ECO:0000256" key="5">
    <source>
        <dbReference type="ARBA" id="ARBA00023159"/>
    </source>
</evidence>
<dbReference type="PROSITE" id="PS00675">
    <property type="entry name" value="SIGMA54_INTERACT_1"/>
    <property type="match status" value="1"/>
</dbReference>
<dbReference type="InterPro" id="IPR029016">
    <property type="entry name" value="GAF-like_dom_sf"/>
</dbReference>
<dbReference type="SUPFAM" id="SSF46689">
    <property type="entry name" value="Homeodomain-like"/>
    <property type="match status" value="1"/>
</dbReference>
<organism evidence="8">
    <name type="scientific">Desulfomonile tiedjei</name>
    <dbReference type="NCBI Taxonomy" id="2358"/>
    <lineage>
        <taxon>Bacteria</taxon>
        <taxon>Pseudomonadati</taxon>
        <taxon>Thermodesulfobacteriota</taxon>
        <taxon>Desulfomonilia</taxon>
        <taxon>Desulfomonilales</taxon>
        <taxon>Desulfomonilaceae</taxon>
        <taxon>Desulfomonile</taxon>
    </lineage>
</organism>
<keyword evidence="4" id="KW-0238">DNA-binding</keyword>
<dbReference type="InterPro" id="IPR027417">
    <property type="entry name" value="P-loop_NTPase"/>
</dbReference>
<evidence type="ECO:0000313" key="8">
    <source>
        <dbReference type="EMBL" id="HGH61158.1"/>
    </source>
</evidence>
<dbReference type="InterPro" id="IPR003018">
    <property type="entry name" value="GAF"/>
</dbReference>
<dbReference type="GO" id="GO:0003677">
    <property type="term" value="F:DNA binding"/>
    <property type="evidence" value="ECO:0007669"/>
    <property type="project" value="UniProtKB-KW"/>
</dbReference>
<dbReference type="SUPFAM" id="SSF48452">
    <property type="entry name" value="TPR-like"/>
    <property type="match status" value="2"/>
</dbReference>
<dbReference type="GO" id="GO:0005524">
    <property type="term" value="F:ATP binding"/>
    <property type="evidence" value="ECO:0007669"/>
    <property type="project" value="UniProtKB-KW"/>
</dbReference>
<proteinExistence type="predicted"/>
<dbReference type="FunFam" id="3.40.50.300:FF:000006">
    <property type="entry name" value="DNA-binding transcriptional regulator NtrC"/>
    <property type="match status" value="1"/>
</dbReference>
<dbReference type="PANTHER" id="PTHR32071">
    <property type="entry name" value="TRANSCRIPTIONAL REGULATORY PROTEIN"/>
    <property type="match status" value="1"/>
</dbReference>
<keyword evidence="6" id="KW-0804">Transcription</keyword>
<dbReference type="PROSITE" id="PS50045">
    <property type="entry name" value="SIGMA54_INTERACT_4"/>
    <property type="match status" value="1"/>
</dbReference>
<name>A0A7C4ARX2_9BACT</name>
<keyword evidence="3" id="KW-0805">Transcription regulation</keyword>
<dbReference type="FunFam" id="1.10.8.60:FF:000014">
    <property type="entry name" value="DNA-binding transcriptional regulator NtrC"/>
    <property type="match status" value="1"/>
</dbReference>
<dbReference type="PROSITE" id="PS00688">
    <property type="entry name" value="SIGMA54_INTERACT_3"/>
    <property type="match status" value="1"/>
</dbReference>
<dbReference type="GO" id="GO:0006355">
    <property type="term" value="P:regulation of DNA-templated transcription"/>
    <property type="evidence" value="ECO:0007669"/>
    <property type="project" value="InterPro"/>
</dbReference>
<protein>
    <submittedName>
        <fullName evidence="8">GAF domain-containing protein</fullName>
    </submittedName>
</protein>
<dbReference type="Gene3D" id="1.25.40.10">
    <property type="entry name" value="Tetratricopeptide repeat domain"/>
    <property type="match status" value="2"/>
</dbReference>
<comment type="caution">
    <text evidence="8">The sequence shown here is derived from an EMBL/GenBank/DDBJ whole genome shotgun (WGS) entry which is preliminary data.</text>
</comment>